<keyword evidence="4 7" id="KW-0812">Transmembrane</keyword>
<feature type="transmembrane region" description="Helical" evidence="7">
    <location>
        <begin position="240"/>
        <end position="259"/>
    </location>
</feature>
<feature type="transmembrane region" description="Helical" evidence="7">
    <location>
        <begin position="279"/>
        <end position="298"/>
    </location>
</feature>
<dbReference type="EMBL" id="MFIZ01000027">
    <property type="protein sequence ID" value="OGG11463.1"/>
    <property type="molecule type" value="Genomic_DNA"/>
</dbReference>
<dbReference type="Gene3D" id="1.20.1530.20">
    <property type="match status" value="1"/>
</dbReference>
<feature type="transmembrane region" description="Helical" evidence="7">
    <location>
        <begin position="88"/>
        <end position="112"/>
    </location>
</feature>
<dbReference type="PANTHER" id="PTHR42751">
    <property type="entry name" value="SODIUM/HYDROGEN EXCHANGER FAMILY/TRKA DOMAIN PROTEIN"/>
    <property type="match status" value="1"/>
</dbReference>
<dbReference type="SUPFAM" id="SSF51735">
    <property type="entry name" value="NAD(P)-binding Rossmann-fold domains"/>
    <property type="match status" value="1"/>
</dbReference>
<evidence type="ECO:0000313" key="9">
    <source>
        <dbReference type="EMBL" id="OGG11463.1"/>
    </source>
</evidence>
<dbReference type="InterPro" id="IPR036291">
    <property type="entry name" value="NAD(P)-bd_dom_sf"/>
</dbReference>
<feature type="transmembrane region" description="Helical" evidence="7">
    <location>
        <begin position="184"/>
        <end position="207"/>
    </location>
</feature>
<organism evidence="9 10">
    <name type="scientific">Candidatus Gottesmanbacteria bacterium RBG_13_45_10</name>
    <dbReference type="NCBI Taxonomy" id="1798370"/>
    <lineage>
        <taxon>Bacteria</taxon>
        <taxon>Candidatus Gottesmaniibacteriota</taxon>
    </lineage>
</organism>
<dbReference type="GO" id="GO:0006813">
    <property type="term" value="P:potassium ion transport"/>
    <property type="evidence" value="ECO:0007669"/>
    <property type="project" value="InterPro"/>
</dbReference>
<name>A0A1F5ZGM7_9BACT</name>
<dbReference type="Pfam" id="PF02254">
    <property type="entry name" value="TrkA_N"/>
    <property type="match status" value="1"/>
</dbReference>
<evidence type="ECO:0000256" key="7">
    <source>
        <dbReference type="SAM" id="Phobius"/>
    </source>
</evidence>
<dbReference type="STRING" id="1798370.A2Z00_02855"/>
<dbReference type="PANTHER" id="PTHR42751:SF3">
    <property type="entry name" value="SODIUM_GLUTAMATE SYMPORTER"/>
    <property type="match status" value="1"/>
</dbReference>
<keyword evidence="5 7" id="KW-1133">Transmembrane helix</keyword>
<evidence type="ECO:0000259" key="8">
    <source>
        <dbReference type="PROSITE" id="PS51201"/>
    </source>
</evidence>
<feature type="transmembrane region" description="Helical" evidence="7">
    <location>
        <begin position="6"/>
        <end position="26"/>
    </location>
</feature>
<evidence type="ECO:0000313" key="10">
    <source>
        <dbReference type="Proteomes" id="UP000177268"/>
    </source>
</evidence>
<dbReference type="InterPro" id="IPR003148">
    <property type="entry name" value="RCK_N"/>
</dbReference>
<evidence type="ECO:0000256" key="2">
    <source>
        <dbReference type="ARBA" id="ARBA00005551"/>
    </source>
</evidence>
<evidence type="ECO:0000256" key="4">
    <source>
        <dbReference type="ARBA" id="ARBA00022692"/>
    </source>
</evidence>
<keyword evidence="3" id="KW-0813">Transport</keyword>
<proteinExistence type="inferred from homology"/>
<feature type="transmembrane region" description="Helical" evidence="7">
    <location>
        <begin position="334"/>
        <end position="353"/>
    </location>
</feature>
<evidence type="ECO:0000256" key="1">
    <source>
        <dbReference type="ARBA" id="ARBA00004141"/>
    </source>
</evidence>
<protein>
    <recommendedName>
        <fullName evidence="8">RCK N-terminal domain-containing protein</fullName>
    </recommendedName>
</protein>
<feature type="transmembrane region" description="Helical" evidence="7">
    <location>
        <begin position="33"/>
        <end position="52"/>
    </location>
</feature>
<feature type="domain" description="RCK N-terminal" evidence="8">
    <location>
        <begin position="421"/>
        <end position="541"/>
    </location>
</feature>
<dbReference type="AlphaFoldDB" id="A0A1F5ZGM7"/>
<gene>
    <name evidence="9" type="ORF">A2Z00_02855</name>
</gene>
<dbReference type="InterPro" id="IPR006153">
    <property type="entry name" value="Cation/H_exchanger_TM"/>
</dbReference>
<dbReference type="PROSITE" id="PS51201">
    <property type="entry name" value="RCK_N"/>
    <property type="match status" value="1"/>
</dbReference>
<feature type="transmembrane region" description="Helical" evidence="7">
    <location>
        <begin position="304"/>
        <end position="322"/>
    </location>
</feature>
<sequence length="576" mass="62918">MDTHSISLIITLLLVFFSAICGGIVAKFLKQPTLLGYIAVGVLFGNLLSRWIDQSFLQTIADTGVTLLLFTLGVEFSFHRLRKILGSVVWAVTAQMFLSMFVCFLVLLGVGLEFLPSLFIAVAASLSSTALAVKILSERGELETLHGEIAVGWCVIQDLSVVPVMLLLPAIVGVQASGTATITATILVVVMSLVKAGLALALIIFLGRKGIPRLLNLVAGLGSREIFLITTIGIVFLAALITYALGLSTALGAFIAGLLISETSQNHAIFAEVRPLRDIFSVVFFVSLGMVLPIASVVHQAPLLLGMTFLVMIVKWFLVFGLSRYMGYHRKTAFLVAVALMQMSEFGFIIAKVGSSLGVLTGDRYVFLVSLTFFTMFVGTPLLAGGHAVYYLFYRTIGKLLPRLFSSKQELTPNREELPIKNHIVICGYGRVGKYIGRALDMAKIPFLVVEYNQATVSELRSKGIQVVYGDPADKDVLDFAQVDFARAIVIAIPDRHTQEMIIGNAQTLNRRIRIICRTHHEEDQRHLKSLGVHTIVQPEFEAALSVIERILPEFGVTPEDLSGKISRLKIEHGLG</sequence>
<dbReference type="InterPro" id="IPR038770">
    <property type="entry name" value="Na+/solute_symporter_sf"/>
</dbReference>
<comment type="similarity">
    <text evidence="2">Belongs to the monovalent cation:proton antiporter 2 (CPA2) transporter (TC 2.A.37) family.</text>
</comment>
<comment type="subcellular location">
    <subcellularLocation>
        <location evidence="1">Membrane</location>
        <topology evidence="1">Multi-pass membrane protein</topology>
    </subcellularLocation>
</comment>
<accession>A0A1F5ZGM7</accession>
<evidence type="ECO:0000256" key="3">
    <source>
        <dbReference type="ARBA" id="ARBA00022448"/>
    </source>
</evidence>
<dbReference type="GO" id="GO:0016020">
    <property type="term" value="C:membrane"/>
    <property type="evidence" value="ECO:0007669"/>
    <property type="project" value="UniProtKB-SubCell"/>
</dbReference>
<dbReference type="Proteomes" id="UP000177268">
    <property type="component" value="Unassembled WGS sequence"/>
</dbReference>
<comment type="caution">
    <text evidence="9">The sequence shown here is derived from an EMBL/GenBank/DDBJ whole genome shotgun (WGS) entry which is preliminary data.</text>
</comment>
<reference evidence="9 10" key="1">
    <citation type="journal article" date="2016" name="Nat. Commun.">
        <title>Thousands of microbial genomes shed light on interconnected biogeochemical processes in an aquifer system.</title>
        <authorList>
            <person name="Anantharaman K."/>
            <person name="Brown C.T."/>
            <person name="Hug L.A."/>
            <person name="Sharon I."/>
            <person name="Castelle C.J."/>
            <person name="Probst A.J."/>
            <person name="Thomas B.C."/>
            <person name="Singh A."/>
            <person name="Wilkins M.J."/>
            <person name="Karaoz U."/>
            <person name="Brodie E.L."/>
            <person name="Williams K.H."/>
            <person name="Hubbard S.S."/>
            <person name="Banfield J.F."/>
        </authorList>
    </citation>
    <scope>NUCLEOTIDE SEQUENCE [LARGE SCALE GENOMIC DNA]</scope>
</reference>
<dbReference type="Pfam" id="PF00999">
    <property type="entry name" value="Na_H_Exchanger"/>
    <property type="match status" value="1"/>
</dbReference>
<feature type="transmembrane region" description="Helical" evidence="7">
    <location>
        <begin position="365"/>
        <end position="393"/>
    </location>
</feature>
<dbReference type="Gene3D" id="3.40.50.720">
    <property type="entry name" value="NAD(P)-binding Rossmann-like Domain"/>
    <property type="match status" value="1"/>
</dbReference>
<dbReference type="GO" id="GO:0015297">
    <property type="term" value="F:antiporter activity"/>
    <property type="evidence" value="ECO:0007669"/>
    <property type="project" value="InterPro"/>
</dbReference>
<evidence type="ECO:0000256" key="5">
    <source>
        <dbReference type="ARBA" id="ARBA00022989"/>
    </source>
</evidence>
<dbReference type="GO" id="GO:1902600">
    <property type="term" value="P:proton transmembrane transport"/>
    <property type="evidence" value="ECO:0007669"/>
    <property type="project" value="InterPro"/>
</dbReference>
<feature type="transmembrane region" description="Helical" evidence="7">
    <location>
        <begin position="58"/>
        <end position="76"/>
    </location>
</feature>
<feature type="transmembrane region" description="Helical" evidence="7">
    <location>
        <begin position="149"/>
        <end position="172"/>
    </location>
</feature>
<evidence type="ECO:0000256" key="6">
    <source>
        <dbReference type="ARBA" id="ARBA00023136"/>
    </source>
</evidence>
<keyword evidence="6 7" id="KW-0472">Membrane</keyword>